<dbReference type="PANTHER" id="PTHR48078">
    <property type="entry name" value="THREONINE DEHYDRATASE, MITOCHONDRIAL-RELATED"/>
    <property type="match status" value="1"/>
</dbReference>
<protein>
    <recommendedName>
        <fullName evidence="5">Tryptophan synthase beta chain-like PALP domain-containing protein</fullName>
    </recommendedName>
</protein>
<comment type="cofactor">
    <cofactor evidence="1">
        <name>pyridoxal 5'-phosphate</name>
        <dbReference type="ChEBI" id="CHEBI:597326"/>
    </cofactor>
</comment>
<feature type="domain" description="Tryptophan synthase beta chain-like PALP" evidence="5">
    <location>
        <begin position="2"/>
        <end position="293"/>
    </location>
</feature>
<dbReference type="Pfam" id="PF00291">
    <property type="entry name" value="PALP"/>
    <property type="match status" value="1"/>
</dbReference>
<sequence length="294" mass="32527">MQTPVIRAPSPIVEGVGLDIYIKREDLNPSGSHKDRALFPYVDKLVMKGEKAFCLSSSGNFAISAAYYARHHPQVQFHLFSPPTISQEKKDRLNEYKTDNVIIHWSKLARSEASQFSRKAHIRLLRGSKDDYLLEGYDELARELVEQTEGKGGSVFMAVSSGTMLAGLWEGFRNIVGTGRDPSLPSLHIVQTTKVYPIAREFDQDFTPSKVSIASAIVDRVANRKDQVVKAVKESHGSGWIVSDEEITSAMKKLAEVLHENVSPESAMSLAGLHKACAKGFRAKEPIALIFTGK</sequence>
<evidence type="ECO:0000256" key="1">
    <source>
        <dbReference type="ARBA" id="ARBA00001933"/>
    </source>
</evidence>
<dbReference type="Proteomes" id="UP000178264">
    <property type="component" value="Unassembled WGS sequence"/>
</dbReference>
<evidence type="ECO:0000256" key="4">
    <source>
        <dbReference type="ARBA" id="ARBA00023239"/>
    </source>
</evidence>
<dbReference type="GO" id="GO:0003941">
    <property type="term" value="F:L-serine ammonia-lyase activity"/>
    <property type="evidence" value="ECO:0007669"/>
    <property type="project" value="TreeGrafter"/>
</dbReference>
<dbReference type="AlphaFoldDB" id="A0A1F7VBF9"/>
<proteinExistence type="inferred from homology"/>
<name>A0A1F7VBF9_9BACT</name>
<evidence type="ECO:0000256" key="3">
    <source>
        <dbReference type="ARBA" id="ARBA00022898"/>
    </source>
</evidence>
<dbReference type="GO" id="GO:0009097">
    <property type="term" value="P:isoleucine biosynthetic process"/>
    <property type="evidence" value="ECO:0007669"/>
    <property type="project" value="TreeGrafter"/>
</dbReference>
<dbReference type="Gene3D" id="3.40.50.1100">
    <property type="match status" value="2"/>
</dbReference>
<dbReference type="InterPro" id="IPR001926">
    <property type="entry name" value="TrpB-like_PALP"/>
</dbReference>
<evidence type="ECO:0000259" key="5">
    <source>
        <dbReference type="Pfam" id="PF00291"/>
    </source>
</evidence>
<gene>
    <name evidence="6" type="ORF">A3I42_03490</name>
</gene>
<reference evidence="6 7" key="1">
    <citation type="journal article" date="2016" name="Nat. Commun.">
        <title>Thousands of microbial genomes shed light on interconnected biogeochemical processes in an aquifer system.</title>
        <authorList>
            <person name="Anantharaman K."/>
            <person name="Brown C.T."/>
            <person name="Hug L.A."/>
            <person name="Sharon I."/>
            <person name="Castelle C.J."/>
            <person name="Probst A.J."/>
            <person name="Thomas B.C."/>
            <person name="Singh A."/>
            <person name="Wilkins M.J."/>
            <person name="Karaoz U."/>
            <person name="Brodie E.L."/>
            <person name="Williams K.H."/>
            <person name="Hubbard S.S."/>
            <person name="Banfield J.F."/>
        </authorList>
    </citation>
    <scope>NUCLEOTIDE SEQUENCE [LARGE SCALE GENOMIC DNA]</scope>
</reference>
<keyword evidence="3" id="KW-0663">Pyridoxal phosphate</keyword>
<accession>A0A1F7VBF9</accession>
<dbReference type="PIRSF" id="PIRSF006278">
    <property type="entry name" value="ACCD_DCysDesulf"/>
    <property type="match status" value="1"/>
</dbReference>
<dbReference type="SUPFAM" id="SSF53686">
    <property type="entry name" value="Tryptophan synthase beta subunit-like PLP-dependent enzymes"/>
    <property type="match status" value="1"/>
</dbReference>
<organism evidence="6 7">
    <name type="scientific">Candidatus Uhrbacteria bacterium RIFCSPLOWO2_02_FULL_49_11</name>
    <dbReference type="NCBI Taxonomy" id="1802409"/>
    <lineage>
        <taxon>Bacteria</taxon>
        <taxon>Candidatus Uhriibacteriota</taxon>
    </lineage>
</organism>
<dbReference type="GO" id="GO:0006565">
    <property type="term" value="P:L-serine catabolic process"/>
    <property type="evidence" value="ECO:0007669"/>
    <property type="project" value="TreeGrafter"/>
</dbReference>
<dbReference type="GO" id="GO:0016846">
    <property type="term" value="F:carbon-sulfur lyase activity"/>
    <property type="evidence" value="ECO:0007669"/>
    <property type="project" value="UniProtKB-ARBA"/>
</dbReference>
<dbReference type="InterPro" id="IPR050147">
    <property type="entry name" value="Ser/Thr_Dehydratase"/>
</dbReference>
<dbReference type="EMBL" id="MGER01000045">
    <property type="protein sequence ID" value="OGL87869.1"/>
    <property type="molecule type" value="Genomic_DNA"/>
</dbReference>
<comment type="similarity">
    <text evidence="2">Belongs to the ACC deaminase/D-cysteine desulfhydrase family.</text>
</comment>
<dbReference type="GO" id="GO:0004794">
    <property type="term" value="F:threonine deaminase activity"/>
    <property type="evidence" value="ECO:0007669"/>
    <property type="project" value="TreeGrafter"/>
</dbReference>
<dbReference type="InterPro" id="IPR036052">
    <property type="entry name" value="TrpB-like_PALP_sf"/>
</dbReference>
<dbReference type="InterPro" id="IPR027278">
    <property type="entry name" value="ACCD_DCysDesulf"/>
</dbReference>
<dbReference type="GO" id="GO:0006567">
    <property type="term" value="P:L-threonine catabolic process"/>
    <property type="evidence" value="ECO:0007669"/>
    <property type="project" value="TreeGrafter"/>
</dbReference>
<dbReference type="PANTHER" id="PTHR48078:SF6">
    <property type="entry name" value="L-THREONINE DEHYDRATASE CATABOLIC TDCB"/>
    <property type="match status" value="1"/>
</dbReference>
<comment type="caution">
    <text evidence="6">The sequence shown here is derived from an EMBL/GenBank/DDBJ whole genome shotgun (WGS) entry which is preliminary data.</text>
</comment>
<keyword evidence="4" id="KW-0456">Lyase</keyword>
<evidence type="ECO:0000256" key="2">
    <source>
        <dbReference type="ARBA" id="ARBA00008639"/>
    </source>
</evidence>
<evidence type="ECO:0000313" key="7">
    <source>
        <dbReference type="Proteomes" id="UP000178264"/>
    </source>
</evidence>
<evidence type="ECO:0000313" key="6">
    <source>
        <dbReference type="EMBL" id="OGL87869.1"/>
    </source>
</evidence>